<reference evidence="5" key="1">
    <citation type="submission" date="2020-09" db="EMBL/GenBank/DDBJ databases">
        <title>Pelagicoccus enzymogenes sp. nov. with an EPS production, isolated from marine sediment.</title>
        <authorList>
            <person name="Feng X."/>
        </authorList>
    </citation>
    <scope>NUCLEOTIDE SEQUENCE</scope>
    <source>
        <strain evidence="5">NFK12</strain>
    </source>
</reference>
<evidence type="ECO:0000313" key="5">
    <source>
        <dbReference type="EMBL" id="MBD5778027.1"/>
    </source>
</evidence>
<keyword evidence="2" id="KW-0238">DNA-binding</keyword>
<feature type="domain" description="HTH arsR-type" evidence="4">
    <location>
        <begin position="1"/>
        <end position="89"/>
    </location>
</feature>
<sequence>MDCVAIYKSLAEESRLRILNLLRKGPLCVCHVQEALEMPQSKVSKQLSYLKKHGLLASRRYNNWTIYEICAGDNSLVAANLRELEKVFESGQYREDSSRLEKLDTSVACLPREESCCEGGAC</sequence>
<keyword evidence="1" id="KW-0805">Transcription regulation</keyword>
<dbReference type="PANTHER" id="PTHR33154:SF18">
    <property type="entry name" value="ARSENICAL RESISTANCE OPERON REPRESSOR"/>
    <property type="match status" value="1"/>
</dbReference>
<keyword evidence="3" id="KW-0804">Transcription</keyword>
<evidence type="ECO:0000259" key="4">
    <source>
        <dbReference type="PROSITE" id="PS50987"/>
    </source>
</evidence>
<dbReference type="InterPro" id="IPR011991">
    <property type="entry name" value="ArsR-like_HTH"/>
</dbReference>
<dbReference type="NCBIfam" id="NF033788">
    <property type="entry name" value="HTH_metalloreg"/>
    <property type="match status" value="1"/>
</dbReference>
<dbReference type="Gene3D" id="1.10.10.10">
    <property type="entry name" value="Winged helix-like DNA-binding domain superfamily/Winged helix DNA-binding domain"/>
    <property type="match status" value="1"/>
</dbReference>
<dbReference type="CDD" id="cd00090">
    <property type="entry name" value="HTH_ARSR"/>
    <property type="match status" value="1"/>
</dbReference>
<accession>A0A927F4K2</accession>
<dbReference type="SMART" id="SM00418">
    <property type="entry name" value="HTH_ARSR"/>
    <property type="match status" value="1"/>
</dbReference>
<keyword evidence="6" id="KW-1185">Reference proteome</keyword>
<gene>
    <name evidence="5" type="ORF">IEN85_00775</name>
</gene>
<dbReference type="GO" id="GO:0003677">
    <property type="term" value="F:DNA binding"/>
    <property type="evidence" value="ECO:0007669"/>
    <property type="project" value="UniProtKB-KW"/>
</dbReference>
<dbReference type="RefSeq" id="WP_191615155.1">
    <property type="nucleotide sequence ID" value="NZ_JARXHZ010000005.1"/>
</dbReference>
<evidence type="ECO:0000313" key="6">
    <source>
        <dbReference type="Proteomes" id="UP000622317"/>
    </source>
</evidence>
<dbReference type="Proteomes" id="UP000622317">
    <property type="component" value="Unassembled WGS sequence"/>
</dbReference>
<dbReference type="PROSITE" id="PS50987">
    <property type="entry name" value="HTH_ARSR_2"/>
    <property type="match status" value="1"/>
</dbReference>
<evidence type="ECO:0000256" key="1">
    <source>
        <dbReference type="ARBA" id="ARBA00023015"/>
    </source>
</evidence>
<dbReference type="InterPro" id="IPR051081">
    <property type="entry name" value="HTH_MetalResp_TranReg"/>
</dbReference>
<dbReference type="PANTHER" id="PTHR33154">
    <property type="entry name" value="TRANSCRIPTIONAL REGULATOR, ARSR FAMILY"/>
    <property type="match status" value="1"/>
</dbReference>
<protein>
    <submittedName>
        <fullName evidence="5">Winged helix-turn-helix transcriptional regulator</fullName>
    </submittedName>
</protein>
<evidence type="ECO:0000256" key="2">
    <source>
        <dbReference type="ARBA" id="ARBA00023125"/>
    </source>
</evidence>
<dbReference type="InterPro" id="IPR001845">
    <property type="entry name" value="HTH_ArsR_DNA-bd_dom"/>
</dbReference>
<name>A0A927F4K2_9BACT</name>
<dbReference type="Pfam" id="PF01022">
    <property type="entry name" value="HTH_5"/>
    <property type="match status" value="1"/>
</dbReference>
<dbReference type="SUPFAM" id="SSF46785">
    <property type="entry name" value="Winged helix' DNA-binding domain"/>
    <property type="match status" value="1"/>
</dbReference>
<organism evidence="5 6">
    <name type="scientific">Pelagicoccus enzymogenes</name>
    <dbReference type="NCBI Taxonomy" id="2773457"/>
    <lineage>
        <taxon>Bacteria</taxon>
        <taxon>Pseudomonadati</taxon>
        <taxon>Verrucomicrobiota</taxon>
        <taxon>Opitutia</taxon>
        <taxon>Puniceicoccales</taxon>
        <taxon>Pelagicoccaceae</taxon>
        <taxon>Pelagicoccus</taxon>
    </lineage>
</organism>
<evidence type="ECO:0000256" key="3">
    <source>
        <dbReference type="ARBA" id="ARBA00023163"/>
    </source>
</evidence>
<dbReference type="PRINTS" id="PR00778">
    <property type="entry name" value="HTHARSR"/>
</dbReference>
<proteinExistence type="predicted"/>
<dbReference type="AlphaFoldDB" id="A0A927F4K2"/>
<dbReference type="EMBL" id="JACYFG010000002">
    <property type="protein sequence ID" value="MBD5778027.1"/>
    <property type="molecule type" value="Genomic_DNA"/>
</dbReference>
<dbReference type="GO" id="GO:0003700">
    <property type="term" value="F:DNA-binding transcription factor activity"/>
    <property type="evidence" value="ECO:0007669"/>
    <property type="project" value="InterPro"/>
</dbReference>
<dbReference type="InterPro" id="IPR036390">
    <property type="entry name" value="WH_DNA-bd_sf"/>
</dbReference>
<dbReference type="InterPro" id="IPR036388">
    <property type="entry name" value="WH-like_DNA-bd_sf"/>
</dbReference>
<comment type="caution">
    <text evidence="5">The sequence shown here is derived from an EMBL/GenBank/DDBJ whole genome shotgun (WGS) entry which is preliminary data.</text>
</comment>